<accession>A0ABX4W0X1</accession>
<dbReference type="PROSITE" id="PS50943">
    <property type="entry name" value="HTH_CROC1"/>
    <property type="match status" value="1"/>
</dbReference>
<proteinExistence type="predicted"/>
<keyword evidence="3" id="KW-1185">Reference proteome</keyword>
<comment type="caution">
    <text evidence="2">The sequence shown here is derived from an EMBL/GenBank/DDBJ whole genome shotgun (WGS) entry which is preliminary data.</text>
</comment>
<dbReference type="Gene3D" id="1.10.260.40">
    <property type="entry name" value="lambda repressor-like DNA-binding domains"/>
    <property type="match status" value="1"/>
</dbReference>
<sequence>MELKQAIGQAFKELRVSRGLPQEAAGASQSYISDVERGLKSPTIEKFNELATNIGVHPLIILAKGYILAGAPETTEELLALLKNELLDLKDN</sequence>
<dbReference type="SMART" id="SM00530">
    <property type="entry name" value="HTH_XRE"/>
    <property type="match status" value="1"/>
</dbReference>
<dbReference type="RefSeq" id="WP_021489359.1">
    <property type="nucleotide sequence ID" value="NZ_JAMOHT010000025.1"/>
</dbReference>
<evidence type="ECO:0000313" key="2">
    <source>
        <dbReference type="EMBL" id="PNF86117.1"/>
    </source>
</evidence>
<evidence type="ECO:0000259" key="1">
    <source>
        <dbReference type="PROSITE" id="PS50943"/>
    </source>
</evidence>
<dbReference type="Pfam" id="PF01381">
    <property type="entry name" value="HTH_3"/>
    <property type="match status" value="1"/>
</dbReference>
<reference evidence="2 3" key="1">
    <citation type="submission" date="2018-01" db="EMBL/GenBank/DDBJ databases">
        <title>Denitrification phenotypes of diverse strains of Pseudomonas stutzeri.</title>
        <authorList>
            <person name="Milligan D.A."/>
            <person name="Bergaust L."/>
            <person name="Bakken L.R."/>
            <person name="Frostegard A."/>
        </authorList>
    </citation>
    <scope>NUCLEOTIDE SEQUENCE [LARGE SCALE GENOMIC DNA]</scope>
    <source>
        <strain evidence="2 3">ST27MN3</strain>
    </source>
</reference>
<dbReference type="Proteomes" id="UP000236021">
    <property type="component" value="Unassembled WGS sequence"/>
</dbReference>
<name>A0ABX4W0X1_9GAMM</name>
<dbReference type="CDD" id="cd00093">
    <property type="entry name" value="HTH_XRE"/>
    <property type="match status" value="1"/>
</dbReference>
<dbReference type="InterPro" id="IPR010982">
    <property type="entry name" value="Lambda_DNA-bd_dom_sf"/>
</dbReference>
<protein>
    <submittedName>
        <fullName evidence="2">XRE family transcriptional regulator</fullName>
    </submittedName>
</protein>
<dbReference type="EMBL" id="POUI01000001">
    <property type="protein sequence ID" value="PNF86117.1"/>
    <property type="molecule type" value="Genomic_DNA"/>
</dbReference>
<dbReference type="SUPFAM" id="SSF47413">
    <property type="entry name" value="lambda repressor-like DNA-binding domains"/>
    <property type="match status" value="1"/>
</dbReference>
<dbReference type="InterPro" id="IPR001387">
    <property type="entry name" value="Cro/C1-type_HTH"/>
</dbReference>
<evidence type="ECO:0000313" key="3">
    <source>
        <dbReference type="Proteomes" id="UP000236021"/>
    </source>
</evidence>
<feature type="domain" description="HTH cro/C1-type" evidence="1">
    <location>
        <begin position="11"/>
        <end position="61"/>
    </location>
</feature>
<organism evidence="2 3">
    <name type="scientific">Stutzerimonas decontaminans</name>
    <dbReference type="NCBI Taxonomy" id="3022791"/>
    <lineage>
        <taxon>Bacteria</taxon>
        <taxon>Pseudomonadati</taxon>
        <taxon>Pseudomonadota</taxon>
        <taxon>Gammaproteobacteria</taxon>
        <taxon>Pseudomonadales</taxon>
        <taxon>Pseudomonadaceae</taxon>
        <taxon>Stutzerimonas</taxon>
    </lineage>
</organism>
<gene>
    <name evidence="2" type="ORF">CXK93_04765</name>
</gene>